<dbReference type="InterPro" id="IPR045861">
    <property type="entry name" value="CorA_cytoplasmic_dom"/>
</dbReference>
<evidence type="ECO:0000313" key="10">
    <source>
        <dbReference type="EMBL" id="CEP21877.1"/>
    </source>
</evidence>
<keyword evidence="3" id="KW-0813">Transport</keyword>
<evidence type="ECO:0000256" key="4">
    <source>
        <dbReference type="ARBA" id="ARBA00022475"/>
    </source>
</evidence>
<dbReference type="GO" id="GO:0015095">
    <property type="term" value="F:magnesium ion transmembrane transporter activity"/>
    <property type="evidence" value="ECO:0007669"/>
    <property type="project" value="TreeGrafter"/>
</dbReference>
<dbReference type="GO" id="GO:0015087">
    <property type="term" value="F:cobalt ion transmembrane transporter activity"/>
    <property type="evidence" value="ECO:0007669"/>
    <property type="project" value="TreeGrafter"/>
</dbReference>
<feature type="region of interest" description="Disordered" evidence="8">
    <location>
        <begin position="144"/>
        <end position="180"/>
    </location>
</feature>
<dbReference type="InterPro" id="IPR002523">
    <property type="entry name" value="MgTranspt_CorA/ZnTranspt_ZntB"/>
</dbReference>
<reference evidence="11" key="1">
    <citation type="journal article" date="2015" name="J. Biotechnol.">
        <title>The structure of the Cyberlindnera jadinii genome and its relation to Candida utilis analyzed by the occurrence of single nucleotide polymorphisms.</title>
        <authorList>
            <person name="Rupp O."/>
            <person name="Brinkrolf K."/>
            <person name="Buerth C."/>
            <person name="Kunigo M."/>
            <person name="Schneider J."/>
            <person name="Jaenicke S."/>
            <person name="Goesmann A."/>
            <person name="Puehler A."/>
            <person name="Jaeger K.-E."/>
            <person name="Ernst J.F."/>
        </authorList>
    </citation>
    <scope>NUCLEOTIDE SEQUENCE [LARGE SCALE GENOMIC DNA]</scope>
    <source>
        <strain evidence="11">ATCC 18201 / CBS 1600 / BCRC 20928 / JCM 3617 / NBRC 0987 / NRRL Y-1542</strain>
    </source>
</reference>
<dbReference type="Gene3D" id="3.30.460.20">
    <property type="entry name" value="CorA soluble domain-like"/>
    <property type="match status" value="1"/>
</dbReference>
<proteinExistence type="inferred from homology"/>
<keyword evidence="4" id="KW-1003">Cell membrane</keyword>
<evidence type="ECO:0000256" key="7">
    <source>
        <dbReference type="ARBA" id="ARBA00023136"/>
    </source>
</evidence>
<dbReference type="GO" id="GO:0000287">
    <property type="term" value="F:magnesium ion binding"/>
    <property type="evidence" value="ECO:0007669"/>
    <property type="project" value="TreeGrafter"/>
</dbReference>
<evidence type="ECO:0008006" key="12">
    <source>
        <dbReference type="Google" id="ProtNLM"/>
    </source>
</evidence>
<organism evidence="10 11">
    <name type="scientific">Cyberlindnera jadinii (strain ATCC 18201 / CBS 1600 / BCRC 20928 / JCM 3617 / NBRC 0987 / NRRL Y-1542)</name>
    <name type="common">Torula yeast</name>
    <name type="synonym">Candida utilis</name>
    <dbReference type="NCBI Taxonomy" id="983966"/>
    <lineage>
        <taxon>Eukaryota</taxon>
        <taxon>Fungi</taxon>
        <taxon>Dikarya</taxon>
        <taxon>Ascomycota</taxon>
        <taxon>Saccharomycotina</taxon>
        <taxon>Saccharomycetes</taxon>
        <taxon>Phaffomycetales</taxon>
        <taxon>Phaffomycetaceae</taxon>
        <taxon>Cyberlindnera</taxon>
    </lineage>
</organism>
<feature type="region of interest" description="Disordered" evidence="8">
    <location>
        <begin position="1"/>
        <end position="100"/>
    </location>
</feature>
<keyword evidence="5 9" id="KW-0812">Transmembrane</keyword>
<protein>
    <recommendedName>
        <fullName evidence="12">Cora-domain-containing protein</fullName>
    </recommendedName>
</protein>
<feature type="compositionally biased region" description="Basic and acidic residues" evidence="8">
    <location>
        <begin position="32"/>
        <end position="46"/>
    </location>
</feature>
<feature type="transmembrane region" description="Helical" evidence="9">
    <location>
        <begin position="538"/>
        <end position="557"/>
    </location>
</feature>
<comment type="subcellular location">
    <subcellularLocation>
        <location evidence="1">Cell membrane</location>
        <topology evidence="1">Multi-pass membrane protein</topology>
    </subcellularLocation>
</comment>
<evidence type="ECO:0000256" key="9">
    <source>
        <dbReference type="SAM" id="Phobius"/>
    </source>
</evidence>
<comment type="similarity">
    <text evidence="2">Belongs to the CorA metal ion transporter (MIT) (TC 1.A.35) family.</text>
</comment>
<evidence type="ECO:0000256" key="5">
    <source>
        <dbReference type="ARBA" id="ARBA00022692"/>
    </source>
</evidence>
<evidence type="ECO:0000313" key="11">
    <source>
        <dbReference type="Proteomes" id="UP000038830"/>
    </source>
</evidence>
<keyword evidence="7 9" id="KW-0472">Membrane</keyword>
<evidence type="ECO:0000256" key="6">
    <source>
        <dbReference type="ARBA" id="ARBA00022989"/>
    </source>
</evidence>
<evidence type="ECO:0000256" key="8">
    <source>
        <dbReference type="SAM" id="MobiDB-lite"/>
    </source>
</evidence>
<keyword evidence="6 9" id="KW-1133">Transmembrane helix</keyword>
<dbReference type="EMBL" id="CDQK01000002">
    <property type="protein sequence ID" value="CEP21877.1"/>
    <property type="molecule type" value="Genomic_DNA"/>
</dbReference>
<dbReference type="PANTHER" id="PTHR46494">
    <property type="entry name" value="CORA FAMILY METAL ION TRANSPORTER (EUROFUNG)"/>
    <property type="match status" value="1"/>
</dbReference>
<feature type="compositionally biased region" description="Basic residues" evidence="8">
    <location>
        <begin position="74"/>
        <end position="86"/>
    </location>
</feature>
<dbReference type="Pfam" id="PF01544">
    <property type="entry name" value="CorA"/>
    <property type="match status" value="1"/>
</dbReference>
<feature type="transmembrane region" description="Helical" evidence="9">
    <location>
        <begin position="569"/>
        <end position="591"/>
    </location>
</feature>
<dbReference type="GO" id="GO:0050897">
    <property type="term" value="F:cobalt ion binding"/>
    <property type="evidence" value="ECO:0007669"/>
    <property type="project" value="TreeGrafter"/>
</dbReference>
<dbReference type="GO" id="GO:0005886">
    <property type="term" value="C:plasma membrane"/>
    <property type="evidence" value="ECO:0007669"/>
    <property type="project" value="UniProtKB-SubCell"/>
</dbReference>
<accession>A0A0H5C2P5</accession>
<feature type="compositionally biased region" description="Low complexity" evidence="8">
    <location>
        <begin position="9"/>
        <end position="20"/>
    </location>
</feature>
<name>A0A0H5C2P5_CYBJN</name>
<dbReference type="SUPFAM" id="SSF143865">
    <property type="entry name" value="CorA soluble domain-like"/>
    <property type="match status" value="1"/>
</dbReference>
<dbReference type="InterPro" id="IPR045863">
    <property type="entry name" value="CorA_TM1_TM2"/>
</dbReference>
<dbReference type="AlphaFoldDB" id="A0A0H5C2P5"/>
<dbReference type="PANTHER" id="PTHR46494:SF1">
    <property type="entry name" value="CORA FAMILY METAL ION TRANSPORTER (EUROFUNG)"/>
    <property type="match status" value="1"/>
</dbReference>
<dbReference type="Proteomes" id="UP000038830">
    <property type="component" value="Unassembled WGS sequence"/>
</dbReference>
<evidence type="ECO:0000256" key="1">
    <source>
        <dbReference type="ARBA" id="ARBA00004651"/>
    </source>
</evidence>
<evidence type="ECO:0000256" key="3">
    <source>
        <dbReference type="ARBA" id="ARBA00022448"/>
    </source>
</evidence>
<feature type="compositionally biased region" description="Polar residues" evidence="8">
    <location>
        <begin position="47"/>
        <end position="73"/>
    </location>
</feature>
<feature type="compositionally biased region" description="Basic and acidic residues" evidence="8">
    <location>
        <begin position="164"/>
        <end position="180"/>
    </location>
</feature>
<gene>
    <name evidence="10" type="ORF">BN1211_2092</name>
</gene>
<dbReference type="Gene3D" id="1.20.58.340">
    <property type="entry name" value="Magnesium transport protein CorA, transmembrane region"/>
    <property type="match status" value="2"/>
</dbReference>
<sequence length="651" mass="75027">MVHVYDSGDPNLPDLPRNLLFTNPSDEYSDDEQGHPLSDVETHEATSQEQPMQSESNQQRAEPTRLYQSTTHASYRKRRNRRKKKDRKYDDSSYSASAARQRISWEPGVDINTTEVIISSIGSAVTITDYSHDRYRVEHVEVFSNTPDGSDVDTDGSTGSSTMKSEEQHQKQHSSKVEDSVNKLRQCLDSRPQWSKIRWINVNGLSWEAIAALGQKYNLHRLAIEDMIDIPQRTKIDFYPGLIFGVVPLVKLVRKVEIGNDLIDTASKWERFKSMFSLHLQTTSEPDIHHETQSDAKISLTEQIPHRHEPRRLNDSFNPTKYSKRRTKLLDDQRPLSYRKLFVGVEQCSFFMLDGIIISFFESSGDDIESAILTRISSDETILRVSCDVSILLEAILDAIVDITYPVITAYRKRLSELEVDILTNPDLRHTQMLHLMSGELNRLKRAIFPTSTMINSLRDLSRASTSSPDINIRQLEKSFSKSGYIISPLCDVYLADIVDHTMMFTDEIEGMVSNVENLIQLMFNTISTDTNEAMKKLSLVTVIFLPLSFWTGYYGMNFKSFGDLDHNVSYYWKVAAPFSVGLMIIITWSFSRRSFSKYKRIIRKKINDFKTERDIKREKEKARQYRLKVMQSRKPTHHGVKRGRVDNTMV</sequence>
<dbReference type="SUPFAM" id="SSF144083">
    <property type="entry name" value="Magnesium transport protein CorA, transmembrane region"/>
    <property type="match status" value="1"/>
</dbReference>
<evidence type="ECO:0000256" key="2">
    <source>
        <dbReference type="ARBA" id="ARBA00009765"/>
    </source>
</evidence>